<evidence type="ECO:0000256" key="2">
    <source>
        <dbReference type="ARBA" id="ARBA00022827"/>
    </source>
</evidence>
<evidence type="ECO:0000313" key="5">
    <source>
        <dbReference type="EMBL" id="KAK4497508.1"/>
    </source>
</evidence>
<name>A0ABR0E7U3_ZASCE</name>
<evidence type="ECO:0008006" key="7">
    <source>
        <dbReference type="Google" id="ProtNLM"/>
    </source>
</evidence>
<organism evidence="5 6">
    <name type="scientific">Zasmidium cellare</name>
    <name type="common">Wine cellar mold</name>
    <name type="synonym">Racodium cellare</name>
    <dbReference type="NCBI Taxonomy" id="395010"/>
    <lineage>
        <taxon>Eukaryota</taxon>
        <taxon>Fungi</taxon>
        <taxon>Dikarya</taxon>
        <taxon>Ascomycota</taxon>
        <taxon>Pezizomycotina</taxon>
        <taxon>Dothideomycetes</taxon>
        <taxon>Dothideomycetidae</taxon>
        <taxon>Mycosphaerellales</taxon>
        <taxon>Mycosphaerellaceae</taxon>
        <taxon>Zasmidium</taxon>
    </lineage>
</organism>
<evidence type="ECO:0000256" key="1">
    <source>
        <dbReference type="ARBA" id="ARBA00022630"/>
    </source>
</evidence>
<dbReference type="Pfam" id="PF13738">
    <property type="entry name" value="Pyr_redox_3"/>
    <property type="match status" value="1"/>
</dbReference>
<dbReference type="SUPFAM" id="SSF51905">
    <property type="entry name" value="FAD/NAD(P)-binding domain"/>
    <property type="match status" value="1"/>
</dbReference>
<protein>
    <recommendedName>
        <fullName evidence="7">FAD/NAD(P)-binding domain-containing protein</fullName>
    </recommendedName>
</protein>
<evidence type="ECO:0000256" key="3">
    <source>
        <dbReference type="ARBA" id="ARBA00023002"/>
    </source>
</evidence>
<dbReference type="PANTHER" id="PTHR23023">
    <property type="entry name" value="DIMETHYLANILINE MONOOXYGENASE"/>
    <property type="match status" value="1"/>
</dbReference>
<comment type="caution">
    <text evidence="5">The sequence shown here is derived from an EMBL/GenBank/DDBJ whole genome shotgun (WGS) entry which is preliminary data.</text>
</comment>
<accession>A0ABR0E7U3</accession>
<dbReference type="InterPro" id="IPR050346">
    <property type="entry name" value="FMO-like"/>
</dbReference>
<keyword evidence="6" id="KW-1185">Reference proteome</keyword>
<dbReference type="EMBL" id="JAXOVC010000009">
    <property type="protein sequence ID" value="KAK4497508.1"/>
    <property type="molecule type" value="Genomic_DNA"/>
</dbReference>
<keyword evidence="3" id="KW-0560">Oxidoreductase</keyword>
<proteinExistence type="predicted"/>
<dbReference type="Gene3D" id="3.50.50.60">
    <property type="entry name" value="FAD/NAD(P)-binding domain"/>
    <property type="match status" value="1"/>
</dbReference>
<evidence type="ECO:0000256" key="4">
    <source>
        <dbReference type="SAM" id="MobiDB-lite"/>
    </source>
</evidence>
<keyword evidence="1" id="KW-0285">Flavoprotein</keyword>
<evidence type="ECO:0000313" key="6">
    <source>
        <dbReference type="Proteomes" id="UP001305779"/>
    </source>
</evidence>
<sequence>MAKPEHFDVVVVGAGVSSLGATKAYLDRAPAEMNLIILDSNKTVGGVWCKENIYPGLRTNNLYPAFQLSSYPFPDNLGARPGEHIPGEALHQYLVQYAEKFDLARRLRYETTALEAEKLDNGWKLLVNTKGEEYFMTTSKLIVGTGLTSRPQKMRLKGDETYNAPFMHAGSLAREAPHVAKDPEVKRVTVYGGSKFAWDTVYTFASAGKEIDWVIRKNGHGPTWIAKIHATLPIMGEVWAERLVTTRFVQWFSPFPWVLDGSGWWRGFLQRTWLGRKIMSGFWDNMGNDMLTQAGFKSHPSLKALWPDGGFFDIATSFAALNYPTDILDFVKSGQVKVYREDVSHLSNHTVHLANGTALPSNALIASTGWHWQPTLRFKDTHLHSDIGIPTADLTPSQKSFWNAWDAKTDAEIMSSFPYLATRPHPPNPNETPKSNPYEAPTATDLEKKPDYTPLRLYRTIAPPGLSARNDRTLAFVGFGLNISHTMKSELTGLWIYAYFHDLLTIDPYRHMGSDKIHYETSLMVRWSTRRHTYGWGQRFPDFMWDGVPFNDLLLADLGLEGCRKGGSWWREAFEPYEHGDYAGLTEEWLGKRREGKEKSL</sequence>
<dbReference type="InterPro" id="IPR036188">
    <property type="entry name" value="FAD/NAD-bd_sf"/>
</dbReference>
<gene>
    <name evidence="5" type="ORF">PRZ48_011959</name>
</gene>
<reference evidence="5 6" key="1">
    <citation type="journal article" date="2023" name="G3 (Bethesda)">
        <title>A chromosome-level genome assembly of Zasmidium syzygii isolated from banana leaves.</title>
        <authorList>
            <person name="van Westerhoven A.C."/>
            <person name="Mehrabi R."/>
            <person name="Talebi R."/>
            <person name="Steentjes M.B.F."/>
            <person name="Corcolon B."/>
            <person name="Chong P.A."/>
            <person name="Kema G.H.J."/>
            <person name="Seidl M.F."/>
        </authorList>
    </citation>
    <scope>NUCLEOTIDE SEQUENCE [LARGE SCALE GENOMIC DNA]</scope>
    <source>
        <strain evidence="5 6">P124</strain>
    </source>
</reference>
<dbReference type="Proteomes" id="UP001305779">
    <property type="component" value="Unassembled WGS sequence"/>
</dbReference>
<keyword evidence="2" id="KW-0274">FAD</keyword>
<feature type="region of interest" description="Disordered" evidence="4">
    <location>
        <begin position="421"/>
        <end position="445"/>
    </location>
</feature>